<dbReference type="Proteomes" id="UP000266239">
    <property type="component" value="Unassembled WGS sequence"/>
</dbReference>
<name>A0A397ADB2_APHAT</name>
<evidence type="ECO:0000313" key="4">
    <source>
        <dbReference type="Proteomes" id="UP000266239"/>
    </source>
</evidence>
<dbReference type="InterPro" id="IPR006600">
    <property type="entry name" value="HTH_CenpB_DNA-bd_dom"/>
</dbReference>
<accession>A0A397ADB2</accession>
<proteinExistence type="predicted"/>
<dbReference type="VEuPathDB" id="FungiDB:H257_00917"/>
<gene>
    <name evidence="3" type="ORF">DYB25_007725</name>
</gene>
<dbReference type="SMART" id="SM00674">
    <property type="entry name" value="CENPB"/>
    <property type="match status" value="1"/>
</dbReference>
<dbReference type="Pfam" id="PF03184">
    <property type="entry name" value="DDE_1"/>
    <property type="match status" value="1"/>
</dbReference>
<evidence type="ECO:0000313" key="3">
    <source>
        <dbReference type="EMBL" id="RHY03739.1"/>
    </source>
</evidence>
<dbReference type="AlphaFoldDB" id="A0A397ADB2"/>
<dbReference type="GO" id="GO:0003677">
    <property type="term" value="F:DNA binding"/>
    <property type="evidence" value="ECO:0007669"/>
    <property type="project" value="UniProtKB-KW"/>
</dbReference>
<dbReference type="InterPro" id="IPR009057">
    <property type="entry name" value="Homeodomain-like_sf"/>
</dbReference>
<reference evidence="3 4" key="1">
    <citation type="submission" date="2018-08" db="EMBL/GenBank/DDBJ databases">
        <title>Aphanomyces genome sequencing and annotation.</title>
        <authorList>
            <person name="Minardi D."/>
            <person name="Oidtmann B."/>
            <person name="Van Der Giezen M."/>
            <person name="Studholme D.J."/>
        </authorList>
    </citation>
    <scope>NUCLEOTIDE SEQUENCE [LARGE SCALE GENOMIC DNA]</scope>
    <source>
        <strain evidence="3 4">Yx</strain>
    </source>
</reference>
<dbReference type="Pfam" id="PF03221">
    <property type="entry name" value="HTH_Tnp_Tc5"/>
    <property type="match status" value="1"/>
</dbReference>
<dbReference type="SUPFAM" id="SSF46689">
    <property type="entry name" value="Homeodomain-like"/>
    <property type="match status" value="1"/>
</dbReference>
<evidence type="ECO:0000259" key="2">
    <source>
        <dbReference type="PROSITE" id="PS51253"/>
    </source>
</evidence>
<dbReference type="PANTHER" id="PTHR19303:SF57">
    <property type="entry name" value="HTH CENPB-TYPE DOMAIN-CONTAINING PROTEIN"/>
    <property type="match status" value="1"/>
</dbReference>
<dbReference type="PROSITE" id="PS51253">
    <property type="entry name" value="HTH_CENPB"/>
    <property type="match status" value="1"/>
</dbReference>
<protein>
    <recommendedName>
        <fullName evidence="2">HTH CENPB-type domain-containing protein</fullName>
    </recommendedName>
</protein>
<dbReference type="EMBL" id="QUTA01008423">
    <property type="protein sequence ID" value="RHY03739.1"/>
    <property type="molecule type" value="Genomic_DNA"/>
</dbReference>
<dbReference type="GO" id="GO:0005634">
    <property type="term" value="C:nucleus"/>
    <property type="evidence" value="ECO:0007669"/>
    <property type="project" value="TreeGrafter"/>
</dbReference>
<dbReference type="Gene3D" id="1.10.10.60">
    <property type="entry name" value="Homeodomain-like"/>
    <property type="match status" value="1"/>
</dbReference>
<dbReference type="PANTHER" id="PTHR19303">
    <property type="entry name" value="TRANSPOSON"/>
    <property type="match status" value="1"/>
</dbReference>
<sequence>MADVHDVVPSRLKGRPPFKYGKKAHVRLFKNKTVDYQHRLNVIHRVAEVGMSAFLDGYCANATPTQRDTTRKKVYGWIKQKDHIQEIATTARTAHHNCARTHGTGTTLPPAEEEQLARWVLGMRKDGIPVTYHMLRVMALETAIDVGLTEDEFKASWTWIQGFKRRHGLSLRSKTRIGQDSTQDGTATLAEFSERVLMCAMANDVDVIYNADQTAVNYEYLPSKTLNPTKDNTVWVKCGGKTKERATAMLLADTTGKKHPLFLVMKSKKSKIKEVVQDNLTMRQGFGRQVWSAVEPLQERYGCRIFGNPTAWWNSGLSLAFLEYHFGRREGGLDKKVILLWDDFSAHFTDEVIAYAESINVLLERVPPRFTWCCQPADVAWIRPLKATLRDRWLVEIRRQLRCSRAANQNLKLAGPSRSTMVEWITGAWNEVPESVILNGFRKCQLVDGAAVEVEMSEDSLDDGDIADLMADSAVEETIDPAQDIDAVGATSSPEIVSL</sequence>
<dbReference type="InterPro" id="IPR050863">
    <property type="entry name" value="CenT-Element_Derived"/>
</dbReference>
<feature type="domain" description="HTH CENPB-type" evidence="2">
    <location>
        <begin position="100"/>
        <end position="173"/>
    </location>
</feature>
<organism evidence="3 4">
    <name type="scientific">Aphanomyces astaci</name>
    <name type="common">Crayfish plague agent</name>
    <dbReference type="NCBI Taxonomy" id="112090"/>
    <lineage>
        <taxon>Eukaryota</taxon>
        <taxon>Sar</taxon>
        <taxon>Stramenopiles</taxon>
        <taxon>Oomycota</taxon>
        <taxon>Saprolegniomycetes</taxon>
        <taxon>Saprolegniales</taxon>
        <taxon>Verrucalvaceae</taxon>
        <taxon>Aphanomyces</taxon>
    </lineage>
</organism>
<comment type="caution">
    <text evidence="3">The sequence shown here is derived from an EMBL/GenBank/DDBJ whole genome shotgun (WGS) entry which is preliminary data.</text>
</comment>
<evidence type="ECO:0000256" key="1">
    <source>
        <dbReference type="ARBA" id="ARBA00023125"/>
    </source>
</evidence>
<keyword evidence="1" id="KW-0238">DNA-binding</keyword>
<dbReference type="InterPro" id="IPR004875">
    <property type="entry name" value="DDE_SF_endonuclease_dom"/>
</dbReference>